<comment type="caution">
    <text evidence="1">The sequence shown here is derived from an EMBL/GenBank/DDBJ whole genome shotgun (WGS) entry which is preliminary data.</text>
</comment>
<organism evidence="1 2">
    <name type="scientific">Henosepilachna vigintioctopunctata</name>
    <dbReference type="NCBI Taxonomy" id="420089"/>
    <lineage>
        <taxon>Eukaryota</taxon>
        <taxon>Metazoa</taxon>
        <taxon>Ecdysozoa</taxon>
        <taxon>Arthropoda</taxon>
        <taxon>Hexapoda</taxon>
        <taxon>Insecta</taxon>
        <taxon>Pterygota</taxon>
        <taxon>Neoptera</taxon>
        <taxon>Endopterygota</taxon>
        <taxon>Coleoptera</taxon>
        <taxon>Polyphaga</taxon>
        <taxon>Cucujiformia</taxon>
        <taxon>Coccinelloidea</taxon>
        <taxon>Coccinellidae</taxon>
        <taxon>Epilachninae</taxon>
        <taxon>Epilachnini</taxon>
        <taxon>Henosepilachna</taxon>
    </lineage>
</organism>
<proteinExistence type="predicted"/>
<keyword evidence="2" id="KW-1185">Reference proteome</keyword>
<dbReference type="AlphaFoldDB" id="A0AAW1UXG1"/>
<accession>A0AAW1UXG1</accession>
<dbReference type="Proteomes" id="UP001431783">
    <property type="component" value="Unassembled WGS sequence"/>
</dbReference>
<protein>
    <submittedName>
        <fullName evidence="1">Uncharacterized protein</fullName>
    </submittedName>
</protein>
<sequence length="115" mass="12983">MEFRFPVRLEEVTTPAPPLRRCRPARGYVKPTGNVALSIAHPHFIRGRENSSFVGAPEIARLPRSYVPPTYAPHSPPLPLPQPRDPIRNFAPSLPIVPICRKFRPSFRRVGRVSV</sequence>
<name>A0AAW1UXG1_9CUCU</name>
<dbReference type="EMBL" id="JARQZJ010000121">
    <property type="protein sequence ID" value="KAK9888131.1"/>
    <property type="molecule type" value="Genomic_DNA"/>
</dbReference>
<evidence type="ECO:0000313" key="2">
    <source>
        <dbReference type="Proteomes" id="UP001431783"/>
    </source>
</evidence>
<reference evidence="1 2" key="1">
    <citation type="submission" date="2023-03" db="EMBL/GenBank/DDBJ databases">
        <title>Genome insight into feeding habits of ladybird beetles.</title>
        <authorList>
            <person name="Li H.-S."/>
            <person name="Huang Y.-H."/>
            <person name="Pang H."/>
        </authorList>
    </citation>
    <scope>NUCLEOTIDE SEQUENCE [LARGE SCALE GENOMIC DNA]</scope>
    <source>
        <strain evidence="1">SYSU_2023b</strain>
        <tissue evidence="1">Whole body</tissue>
    </source>
</reference>
<gene>
    <name evidence="1" type="ORF">WA026_000401</name>
</gene>
<evidence type="ECO:0000313" key="1">
    <source>
        <dbReference type="EMBL" id="KAK9888131.1"/>
    </source>
</evidence>